<proteinExistence type="predicted"/>
<dbReference type="HOGENOM" id="CLU_151995_0_0_11"/>
<dbReference type="OrthoDB" id="8595425at2"/>
<dbReference type="Pfam" id="PF13788">
    <property type="entry name" value="DUF4180"/>
    <property type="match status" value="1"/>
</dbReference>
<name>D3PX02_STANL</name>
<dbReference type="eggNOG" id="ENOG5032Z57">
    <property type="taxonomic scope" value="Bacteria"/>
</dbReference>
<gene>
    <name evidence="2" type="ordered locus">Snas_5596</name>
</gene>
<keyword evidence="3" id="KW-1185">Reference proteome</keyword>
<accession>D3PX02</accession>
<organism evidence="2 3">
    <name type="scientific">Stackebrandtia nassauensis (strain DSM 44728 / CIP 108903 / NRRL B-16338 / NBRC 102104 / LLR-40K-21)</name>
    <dbReference type="NCBI Taxonomy" id="446470"/>
    <lineage>
        <taxon>Bacteria</taxon>
        <taxon>Bacillati</taxon>
        <taxon>Actinomycetota</taxon>
        <taxon>Actinomycetes</taxon>
        <taxon>Glycomycetales</taxon>
        <taxon>Glycomycetaceae</taxon>
        <taxon>Stackebrandtia</taxon>
    </lineage>
</organism>
<protein>
    <submittedName>
        <fullName evidence="2">Alpha/beta hydrolase</fullName>
    </submittedName>
</protein>
<dbReference type="KEGG" id="sna:Snas_5596"/>
<dbReference type="EMBL" id="CP001778">
    <property type="protein sequence ID" value="ADD45226.1"/>
    <property type="molecule type" value="Genomic_DNA"/>
</dbReference>
<dbReference type="STRING" id="446470.Snas_5596"/>
<evidence type="ECO:0000313" key="3">
    <source>
        <dbReference type="Proteomes" id="UP000000844"/>
    </source>
</evidence>
<feature type="domain" description="DUF4180" evidence="1">
    <location>
        <begin position="9"/>
        <end position="119"/>
    </location>
</feature>
<reference evidence="2 3" key="1">
    <citation type="journal article" date="2009" name="Stand. Genomic Sci.">
        <title>Complete genome sequence of Stackebrandtia nassauensis type strain (LLR-40K-21).</title>
        <authorList>
            <person name="Munk C."/>
            <person name="Lapidus A."/>
            <person name="Copeland A."/>
            <person name="Jando M."/>
            <person name="Mayilraj S."/>
            <person name="Glavina Del Rio T."/>
            <person name="Nolan M."/>
            <person name="Chen F."/>
            <person name="Lucas S."/>
            <person name="Tice H."/>
            <person name="Cheng J.F."/>
            <person name="Han C."/>
            <person name="Detter J.C."/>
            <person name="Bruce D."/>
            <person name="Goodwin L."/>
            <person name="Chain P."/>
            <person name="Pitluck S."/>
            <person name="Goker M."/>
            <person name="Ovchinikova G."/>
            <person name="Pati A."/>
            <person name="Ivanova N."/>
            <person name="Mavromatis K."/>
            <person name="Chen A."/>
            <person name="Palaniappan K."/>
            <person name="Land M."/>
            <person name="Hauser L."/>
            <person name="Chang Y.J."/>
            <person name="Jeffries C.D."/>
            <person name="Bristow J."/>
            <person name="Eisen J.A."/>
            <person name="Markowitz V."/>
            <person name="Hugenholtz P."/>
            <person name="Kyrpides N.C."/>
            <person name="Klenk H.P."/>
        </authorList>
    </citation>
    <scope>NUCLEOTIDE SEQUENCE [LARGE SCALE GENOMIC DNA]</scope>
    <source>
        <strain evidence="3">DSM 44728 / CIP 108903 / NRRL B-16338 / NBRC 102104 / LLR-40K-21</strain>
    </source>
</reference>
<keyword evidence="2" id="KW-0378">Hydrolase</keyword>
<dbReference type="GO" id="GO:0016787">
    <property type="term" value="F:hydrolase activity"/>
    <property type="evidence" value="ECO:0007669"/>
    <property type="project" value="UniProtKB-KW"/>
</dbReference>
<evidence type="ECO:0000259" key="1">
    <source>
        <dbReference type="Pfam" id="PF13788"/>
    </source>
</evidence>
<dbReference type="AlphaFoldDB" id="D3PX02"/>
<evidence type="ECO:0000313" key="2">
    <source>
        <dbReference type="EMBL" id="ADD45226.1"/>
    </source>
</evidence>
<dbReference type="RefSeq" id="WP_013020797.1">
    <property type="nucleotide sequence ID" value="NC_013947.1"/>
</dbReference>
<dbReference type="Proteomes" id="UP000000844">
    <property type="component" value="Chromosome"/>
</dbReference>
<sequence>MTAMVTRQNGTTVLKLPADGPQLREVEDFVDLLGEAMANEADLVVIPADRIADKFFQLRSGLAGEVTQKFVNYRTRLVIIGDISTHTADSSALAAFVAESNRGDQLWFLPDRATLDDRLADGD</sequence>
<dbReference type="InterPro" id="IPR025438">
    <property type="entry name" value="DUF4180"/>
</dbReference>